<dbReference type="EMBL" id="BONF01000043">
    <property type="protein sequence ID" value="GIF85124.1"/>
    <property type="molecule type" value="Genomic_DNA"/>
</dbReference>
<dbReference type="RefSeq" id="WP_203754408.1">
    <property type="nucleotide sequence ID" value="NZ_BONF01000043.1"/>
</dbReference>
<proteinExistence type="predicted"/>
<sequence>MSLSDPAGPRATGDTTPAGDPDDVTRQRLLALLESEIGKAAADALARGTDPGSLAAYVDSRAALLRAEIAAASAAREDGADRGDDTA</sequence>
<name>A0A8J3JMC0_9ACTN</name>
<gene>
    <name evidence="2" type="ORF">Cba03nite_64730</name>
</gene>
<protein>
    <submittedName>
        <fullName evidence="2">Uncharacterized protein</fullName>
    </submittedName>
</protein>
<evidence type="ECO:0000256" key="1">
    <source>
        <dbReference type="SAM" id="MobiDB-lite"/>
    </source>
</evidence>
<feature type="region of interest" description="Disordered" evidence="1">
    <location>
        <begin position="1"/>
        <end position="25"/>
    </location>
</feature>
<reference evidence="2 3" key="1">
    <citation type="submission" date="2021-01" db="EMBL/GenBank/DDBJ databases">
        <title>Whole genome shotgun sequence of Catellatospora bangladeshensis NBRC 107357.</title>
        <authorList>
            <person name="Komaki H."/>
            <person name="Tamura T."/>
        </authorList>
    </citation>
    <scope>NUCLEOTIDE SEQUENCE [LARGE SCALE GENOMIC DNA]</scope>
    <source>
        <strain evidence="2 3">NBRC 107357</strain>
    </source>
</reference>
<dbReference type="Proteomes" id="UP000601223">
    <property type="component" value="Unassembled WGS sequence"/>
</dbReference>
<accession>A0A8J3JMC0</accession>
<organism evidence="2 3">
    <name type="scientific">Catellatospora bangladeshensis</name>
    <dbReference type="NCBI Taxonomy" id="310355"/>
    <lineage>
        <taxon>Bacteria</taxon>
        <taxon>Bacillati</taxon>
        <taxon>Actinomycetota</taxon>
        <taxon>Actinomycetes</taxon>
        <taxon>Micromonosporales</taxon>
        <taxon>Micromonosporaceae</taxon>
        <taxon>Catellatospora</taxon>
    </lineage>
</organism>
<dbReference type="AlphaFoldDB" id="A0A8J3JMC0"/>
<comment type="caution">
    <text evidence="2">The sequence shown here is derived from an EMBL/GenBank/DDBJ whole genome shotgun (WGS) entry which is preliminary data.</text>
</comment>
<evidence type="ECO:0000313" key="2">
    <source>
        <dbReference type="EMBL" id="GIF85124.1"/>
    </source>
</evidence>
<keyword evidence="3" id="KW-1185">Reference proteome</keyword>
<evidence type="ECO:0000313" key="3">
    <source>
        <dbReference type="Proteomes" id="UP000601223"/>
    </source>
</evidence>